<reference evidence="4 5" key="1">
    <citation type="submission" date="2019-01" db="EMBL/GenBank/DDBJ databases">
        <title>Lacunisphaera sp. strain TWA-58.</title>
        <authorList>
            <person name="Chen W.-M."/>
        </authorList>
    </citation>
    <scope>NUCLEOTIDE SEQUENCE [LARGE SCALE GENOMIC DNA]</scope>
    <source>
        <strain evidence="4 5">TWA-58</strain>
    </source>
</reference>
<dbReference type="Gene3D" id="3.40.50.10140">
    <property type="entry name" value="Toll/interleukin-1 receptor homology (TIR) domain"/>
    <property type="match status" value="1"/>
</dbReference>
<dbReference type="SMART" id="SM00255">
    <property type="entry name" value="TIR"/>
    <property type="match status" value="1"/>
</dbReference>
<gene>
    <name evidence="4" type="ORF">ESB00_02295</name>
</gene>
<proteinExistence type="predicted"/>
<dbReference type="GO" id="GO:0007165">
    <property type="term" value="P:signal transduction"/>
    <property type="evidence" value="ECO:0007669"/>
    <property type="project" value="InterPro"/>
</dbReference>
<dbReference type="Proteomes" id="UP000290218">
    <property type="component" value="Unassembled WGS sequence"/>
</dbReference>
<feature type="region of interest" description="Disordered" evidence="1">
    <location>
        <begin position="197"/>
        <end position="223"/>
    </location>
</feature>
<dbReference type="OrthoDB" id="177332at2"/>
<accession>A0A4Q1C768</accession>
<feature type="transmembrane region" description="Helical" evidence="2">
    <location>
        <begin position="172"/>
        <end position="191"/>
    </location>
</feature>
<feature type="domain" description="TIR" evidence="3">
    <location>
        <begin position="5"/>
        <end position="145"/>
    </location>
</feature>
<keyword evidence="2" id="KW-1133">Transmembrane helix</keyword>
<dbReference type="InterPro" id="IPR011990">
    <property type="entry name" value="TPR-like_helical_dom_sf"/>
</dbReference>
<dbReference type="SUPFAM" id="SSF48452">
    <property type="entry name" value="TPR-like"/>
    <property type="match status" value="1"/>
</dbReference>
<dbReference type="RefSeq" id="WP_129046111.1">
    <property type="nucleotide sequence ID" value="NZ_SDHX01000001.1"/>
</dbReference>
<keyword evidence="2" id="KW-0472">Membrane</keyword>
<evidence type="ECO:0000259" key="3">
    <source>
        <dbReference type="SMART" id="SM00255"/>
    </source>
</evidence>
<evidence type="ECO:0000313" key="4">
    <source>
        <dbReference type="EMBL" id="RXK54747.1"/>
    </source>
</evidence>
<comment type="caution">
    <text evidence="4">The sequence shown here is derived from an EMBL/GenBank/DDBJ whole genome shotgun (WGS) entry which is preliminary data.</text>
</comment>
<name>A0A4Q1C768_9BACT</name>
<dbReference type="PANTHER" id="PTHR12558">
    <property type="entry name" value="CELL DIVISION CYCLE 16,23,27"/>
    <property type="match status" value="1"/>
</dbReference>
<dbReference type="Pfam" id="PF13676">
    <property type="entry name" value="TIR_2"/>
    <property type="match status" value="1"/>
</dbReference>
<dbReference type="Gene3D" id="1.25.40.10">
    <property type="entry name" value="Tetratricopeptide repeat domain"/>
    <property type="match status" value="2"/>
</dbReference>
<organism evidence="4 5">
    <name type="scientific">Oleiharenicola lentus</name>
    <dbReference type="NCBI Taxonomy" id="2508720"/>
    <lineage>
        <taxon>Bacteria</taxon>
        <taxon>Pseudomonadati</taxon>
        <taxon>Verrucomicrobiota</taxon>
        <taxon>Opitutia</taxon>
        <taxon>Opitutales</taxon>
        <taxon>Opitutaceae</taxon>
        <taxon>Oleiharenicola</taxon>
    </lineage>
</organism>
<dbReference type="AlphaFoldDB" id="A0A4Q1C768"/>
<dbReference type="InterPro" id="IPR019734">
    <property type="entry name" value="TPR_rpt"/>
</dbReference>
<dbReference type="InterPro" id="IPR035897">
    <property type="entry name" value="Toll_tir_struct_dom_sf"/>
</dbReference>
<dbReference type="SUPFAM" id="SSF52200">
    <property type="entry name" value="Toll/Interleukin receptor TIR domain"/>
    <property type="match status" value="1"/>
</dbReference>
<keyword evidence="2" id="KW-0812">Transmembrane</keyword>
<dbReference type="InterPro" id="IPR000157">
    <property type="entry name" value="TIR_dom"/>
</dbReference>
<keyword evidence="5" id="KW-1185">Reference proteome</keyword>
<dbReference type="PANTHER" id="PTHR12558:SF33">
    <property type="entry name" value="BLL7664 PROTEIN"/>
    <property type="match status" value="1"/>
</dbReference>
<sequence>MSDTGKAVFLSYAREDAAAAQLIAGALRGFGIEVWFDMSELRGGDQWDAKIRGQIKTCGLFVPVISATTQARDEAYFRLEWKLADDRSHLMAAGKSFIVPVVIDGTPETGATVPDSFSRAQWTRLPGGQPTTAFIEQVRRLLEGKGAAPMRSNPPMHPAAAPVPAKKGVPGWTWGALIAVIIGVAVALGVFRRPAPASSLPSPASTPAAPEPSSLPPAPAAKPADKSIAVIPFTNMSEEKDSAFFTDGIHEDILTNLALVRELRVVSRTSVMAYRATTKPMKQIAQELGVTYILEGSVRRAGNKVRVTGQLIHAATDEHVWAQSYDRDLTDIFAIQAELSQQIAAALKTALSPEEKALIARKPTENPAAYDLFLRARDILNRENNTIAARLRQIALLQQAVDLDPAFAQAWGELAASCAYGYFLSYPDMDAYLARAKVAIERAVKLAPEDPEVIGSLGTYHYYGFRDYGRATEQYERLARLQPNSPVVFSSLALIQRRQGQWAQSLANSRRACELDPANIFFLRNHMATLVAGRRWDELLAAHRRLIALLPDDEEAVGSLALATFLATGSTAEGDALLASWPREKQETPEIIALRLRWAARKGDLAEAIRLAKLQPLFEGNGVPHWMQAADQAYLYFAAGDRAGAIARLGDHPAQLRDLVAKEPANLNYLTNLADMEAMLGNKQEALRLAERYVSLLPESRDALDGARYAINRATVYDLVGEKEKALAEYTRLLKVPCPNGLNIHVIKRDWSSLRGDPRFEALLNDPKNNEPLF</sequence>
<feature type="compositionally biased region" description="Pro residues" evidence="1">
    <location>
        <begin position="209"/>
        <end position="220"/>
    </location>
</feature>
<evidence type="ECO:0000313" key="5">
    <source>
        <dbReference type="Proteomes" id="UP000290218"/>
    </source>
</evidence>
<protein>
    <submittedName>
        <fullName evidence="4">TIR domain-containing protein</fullName>
    </submittedName>
</protein>
<feature type="compositionally biased region" description="Low complexity" evidence="1">
    <location>
        <begin position="197"/>
        <end position="208"/>
    </location>
</feature>
<evidence type="ECO:0000256" key="2">
    <source>
        <dbReference type="SAM" id="Phobius"/>
    </source>
</evidence>
<dbReference type="EMBL" id="SDHX01000001">
    <property type="protein sequence ID" value="RXK54747.1"/>
    <property type="molecule type" value="Genomic_DNA"/>
</dbReference>
<dbReference type="Gene3D" id="3.40.50.10070">
    <property type="entry name" value="TolB, N-terminal domain"/>
    <property type="match status" value="1"/>
</dbReference>
<evidence type="ECO:0000256" key="1">
    <source>
        <dbReference type="SAM" id="MobiDB-lite"/>
    </source>
</evidence>
<dbReference type="SMART" id="SM00028">
    <property type="entry name" value="TPR"/>
    <property type="match status" value="3"/>
</dbReference>